<evidence type="ECO:0008006" key="5">
    <source>
        <dbReference type="Google" id="ProtNLM"/>
    </source>
</evidence>
<dbReference type="PANTHER" id="PTHR46197">
    <property type="entry name" value="PROTEIN ABHD14B-LIKE"/>
    <property type="match status" value="1"/>
</dbReference>
<sequence>MKRFSSLLPLYFLTFIWCSVSLPYKVIHDHLDFIDIKLSYTKIEAFNTSLLSTNITANNVTFVFFHNYGSSSKTWNGTMHSLAEKGYSSVAVDLPGFGETKSLPYNDNNLRALLVSTLVTSLGTNRTILVSQSSASKYTIPFLDRYGTQVWGYVGIAPLKIRDWGGPWEDTHIKVRLLAMTGDKDPEIADIDYLMKLFRHTTKVIIPDAKKTPHLENPALFKARLLSFAELINSIKA</sequence>
<dbReference type="AlphaFoldDB" id="A0A7S0V4T2"/>
<name>A0A7S0V4T2_9CHLO</name>
<dbReference type="EMBL" id="HBFM01022024">
    <property type="protein sequence ID" value="CAD8779511.1"/>
    <property type="molecule type" value="Transcribed_RNA"/>
</dbReference>
<accession>A0A7S0V4T2</accession>
<proteinExistence type="predicted"/>
<evidence type="ECO:0000256" key="1">
    <source>
        <dbReference type="ARBA" id="ARBA00004496"/>
    </source>
</evidence>
<reference evidence="4" key="1">
    <citation type="submission" date="2021-01" db="EMBL/GenBank/DDBJ databases">
        <authorList>
            <person name="Corre E."/>
            <person name="Pelletier E."/>
            <person name="Niang G."/>
            <person name="Scheremetjew M."/>
            <person name="Finn R."/>
            <person name="Kale V."/>
            <person name="Holt S."/>
            <person name="Cochrane G."/>
            <person name="Meng A."/>
            <person name="Brown T."/>
            <person name="Cohen L."/>
        </authorList>
    </citation>
    <scope>NUCLEOTIDE SEQUENCE</scope>
    <source>
        <strain evidence="4">SAG 63-3</strain>
    </source>
</reference>
<evidence type="ECO:0000256" key="3">
    <source>
        <dbReference type="SAM" id="SignalP"/>
    </source>
</evidence>
<dbReference type="GO" id="GO:0005737">
    <property type="term" value="C:cytoplasm"/>
    <property type="evidence" value="ECO:0007669"/>
    <property type="project" value="UniProtKB-SubCell"/>
</dbReference>
<keyword evidence="3" id="KW-0732">Signal</keyword>
<protein>
    <recommendedName>
        <fullName evidence="5">AB hydrolase-1 domain-containing protein</fullName>
    </recommendedName>
</protein>
<feature type="signal peptide" evidence="3">
    <location>
        <begin position="1"/>
        <end position="23"/>
    </location>
</feature>
<dbReference type="SUPFAM" id="SSF53474">
    <property type="entry name" value="alpha/beta-Hydrolases"/>
    <property type="match status" value="1"/>
</dbReference>
<dbReference type="PANTHER" id="PTHR46197:SF3">
    <property type="entry name" value="AB HYDROLASE-1 DOMAIN-CONTAINING PROTEIN"/>
    <property type="match status" value="1"/>
</dbReference>
<keyword evidence="2" id="KW-0963">Cytoplasm</keyword>
<feature type="chain" id="PRO_5031262590" description="AB hydrolase-1 domain-containing protein" evidence="3">
    <location>
        <begin position="24"/>
        <end position="237"/>
    </location>
</feature>
<dbReference type="InterPro" id="IPR029058">
    <property type="entry name" value="AB_hydrolase_fold"/>
</dbReference>
<evidence type="ECO:0000313" key="4">
    <source>
        <dbReference type="EMBL" id="CAD8779511.1"/>
    </source>
</evidence>
<organism evidence="4">
    <name type="scientific">Polytomella parva</name>
    <dbReference type="NCBI Taxonomy" id="51329"/>
    <lineage>
        <taxon>Eukaryota</taxon>
        <taxon>Viridiplantae</taxon>
        <taxon>Chlorophyta</taxon>
        <taxon>core chlorophytes</taxon>
        <taxon>Chlorophyceae</taxon>
        <taxon>CS clade</taxon>
        <taxon>Chlamydomonadales</taxon>
        <taxon>Chlamydomonadaceae</taxon>
        <taxon>Polytomella</taxon>
    </lineage>
</organism>
<dbReference type="Gene3D" id="3.40.50.1820">
    <property type="entry name" value="alpha/beta hydrolase"/>
    <property type="match status" value="1"/>
</dbReference>
<evidence type="ECO:0000256" key="2">
    <source>
        <dbReference type="ARBA" id="ARBA00022490"/>
    </source>
</evidence>
<gene>
    <name evidence="4" type="ORF">PPAR00522_LOCUS14332</name>
</gene>
<comment type="subcellular location">
    <subcellularLocation>
        <location evidence="1">Cytoplasm</location>
    </subcellularLocation>
</comment>